<accession>A0AAE0BT74</accession>
<feature type="compositionally biased region" description="Basic residues" evidence="1">
    <location>
        <begin position="127"/>
        <end position="136"/>
    </location>
</feature>
<proteinExistence type="predicted"/>
<reference evidence="2 3" key="1">
    <citation type="journal article" date="2015" name="Genome Biol. Evol.">
        <title>Comparative Genomics of a Bacterivorous Green Alga Reveals Evolutionary Causalities and Consequences of Phago-Mixotrophic Mode of Nutrition.</title>
        <authorList>
            <person name="Burns J.A."/>
            <person name="Paasch A."/>
            <person name="Narechania A."/>
            <person name="Kim E."/>
        </authorList>
    </citation>
    <scope>NUCLEOTIDE SEQUENCE [LARGE SCALE GENOMIC DNA]</scope>
    <source>
        <strain evidence="2 3">PLY_AMNH</strain>
    </source>
</reference>
<evidence type="ECO:0000313" key="3">
    <source>
        <dbReference type="Proteomes" id="UP001190700"/>
    </source>
</evidence>
<dbReference type="PANTHER" id="PTHR46601:SF1">
    <property type="entry name" value="ADF-H DOMAIN-CONTAINING PROTEIN"/>
    <property type="match status" value="1"/>
</dbReference>
<protein>
    <submittedName>
        <fullName evidence="2">Uncharacterized protein</fullName>
    </submittedName>
</protein>
<comment type="caution">
    <text evidence="2">The sequence shown here is derived from an EMBL/GenBank/DDBJ whole genome shotgun (WGS) entry which is preliminary data.</text>
</comment>
<feature type="compositionally biased region" description="Polar residues" evidence="1">
    <location>
        <begin position="157"/>
        <end position="167"/>
    </location>
</feature>
<dbReference type="AlphaFoldDB" id="A0AAE0BT74"/>
<dbReference type="EMBL" id="LGRX02033391">
    <property type="protein sequence ID" value="KAK3241460.1"/>
    <property type="molecule type" value="Genomic_DNA"/>
</dbReference>
<organism evidence="2 3">
    <name type="scientific">Cymbomonas tetramitiformis</name>
    <dbReference type="NCBI Taxonomy" id="36881"/>
    <lineage>
        <taxon>Eukaryota</taxon>
        <taxon>Viridiplantae</taxon>
        <taxon>Chlorophyta</taxon>
        <taxon>Pyramimonadophyceae</taxon>
        <taxon>Pyramimonadales</taxon>
        <taxon>Pyramimonadaceae</taxon>
        <taxon>Cymbomonas</taxon>
    </lineage>
</organism>
<name>A0AAE0BT74_9CHLO</name>
<evidence type="ECO:0000313" key="2">
    <source>
        <dbReference type="EMBL" id="KAK3241460.1"/>
    </source>
</evidence>
<dbReference type="Proteomes" id="UP001190700">
    <property type="component" value="Unassembled WGS sequence"/>
</dbReference>
<evidence type="ECO:0000256" key="1">
    <source>
        <dbReference type="SAM" id="MobiDB-lite"/>
    </source>
</evidence>
<dbReference type="PANTHER" id="PTHR46601">
    <property type="entry name" value="ULP_PROTEASE DOMAIN-CONTAINING PROTEIN"/>
    <property type="match status" value="1"/>
</dbReference>
<sequence length="1078" mass="118860">MASLGFLVDMLPWLHDLSAAARDFPLSLPVAVGNQDRGTNLVREIGEFVAHWNHLAPSKDVTPVATAVANAGTPSSPAVQRRADATPVTTDGAPALTSSSPPVQQRVDGTPVTTGGAHATTPSSTAIKRRKNAKKRKSDERGRKRLREENAEAPRSEGTQPEASNAEDSGGVPRGSKTYWNTKLATVFSKASKLIPGALGNYVASLSSEEQCAVREKILRRPEDRVGNILVRSLRASFQAVSTSRCKEILDIRMAGAAMAFGGPEESVGEIASVLGIRSPVVNTGMIGHSNLLAGAGFGMEHRRRSGLLVGLVRTNINLPNQVVSAEIEKKIRAFWLSDGITRVSTSKRDVLTLRHADGTVEKAPKQWLEMTQLEVYRKLMKKEPGLKIGLRTFEQKKPKQVRRLTRHDTISCCCRYHEEMRLAVTGYHRAHEVLQSNCDCGDRVCCPLVGGQRAVMSNRKPTLAFPDKVCGRVEVGCSTSSFTAAQICPKPTLDNGEPAEFHDLACLDGSCGNCSGLQNMTLCASEISQQLPLVEWSTYENALLGQDANGKNKYRVQYVQKRTPVGELVAKLQAVLLGHVPGDSANCTCSGSFAQKTEQGSWELMQLDGVGGRACPFLKPYAYHCFMAQHSMKMFNMCKANLPLGHVCLLFDYSENHSLNIPRAIQSLHWVCKQATLLCCVLWRHATLEVDGVESTEANPVIVKDLIYLISDDMPHSHRGIQHMRKLIVSEYFVKRGIPLPIFIHEWADGCGGQNKCATAFADVVESGRTTEWVRGLGIPCQRNFFETSHARGEQDAMGVAVKHEASLAVMSTTDKWHGRILTARDLYEFCMERLQFAKDQGSNRRSAFGQRFFFLVEGDDVDTSGPEFDTVDGTLALHSIRAGVGLLVGLKRERQCYCEYCYEQCTRAEPDCEGCHYASHVDSWVPFTLKAKTQAQARQTRMAAAELAHDTGVLVARGNIFARPSRGDELHPYYLVKALSGVQEVRDEGGWRDDYYTPSGSGVLAAFGDQVLEGRFLEWLDEGTCTEYYIDSAKKCLTYSHHVVCAEVSVTKRRIKGQDIFRVSDEEHERILSLLY</sequence>
<feature type="region of interest" description="Disordered" evidence="1">
    <location>
        <begin position="69"/>
        <end position="175"/>
    </location>
</feature>
<feature type="compositionally biased region" description="Basic and acidic residues" evidence="1">
    <location>
        <begin position="137"/>
        <end position="155"/>
    </location>
</feature>
<keyword evidence="3" id="KW-1185">Reference proteome</keyword>
<gene>
    <name evidence="2" type="ORF">CYMTET_48777</name>
</gene>